<sequence length="212" mass="24232">MSKTHIAFELLTRILCDSRPEVPVDGVYLNCQTKSSQEIVFQTAKFLLGRSYTSKVLILRADAKSGYPGFDKWCEQMQKSGIHQEQIEGVTIGETESINTLIESEALVRFALKCKYRSIIITAPPFQQARAFMTAVTVALREYPQLRIYSYPTVAMPWQEEIIHSQGTLKAIPSELIHTELERIDTYQKKGDLSPFEPVLNYLNQRQDIVQK</sequence>
<dbReference type="Proteomes" id="UP000287615">
    <property type="component" value="Unassembled WGS sequence"/>
</dbReference>
<evidence type="ECO:0008006" key="3">
    <source>
        <dbReference type="Google" id="ProtNLM"/>
    </source>
</evidence>
<dbReference type="EMBL" id="MTKR01000017">
    <property type="protein sequence ID" value="RWX50819.1"/>
    <property type="molecule type" value="Genomic_DNA"/>
</dbReference>
<name>A0A3S3UF45_9BACT</name>
<organism evidence="1 2">
    <name type="scientific">Candidatus Electrothrix marina</name>
    <dbReference type="NCBI Taxonomy" id="1859130"/>
    <lineage>
        <taxon>Bacteria</taxon>
        <taxon>Pseudomonadati</taxon>
        <taxon>Thermodesulfobacteriota</taxon>
        <taxon>Desulfobulbia</taxon>
        <taxon>Desulfobulbales</taxon>
        <taxon>Desulfobulbaceae</taxon>
        <taxon>Candidatus Electrothrix</taxon>
    </lineage>
</organism>
<reference evidence="1 2" key="1">
    <citation type="submission" date="2017-01" db="EMBL/GenBank/DDBJ databases">
        <title>The cable genome- insights into the physiology and evolution of filamentous bacteria capable of sulfide oxidation via long distance electron transfer.</title>
        <authorList>
            <person name="Schreiber L."/>
            <person name="Bjerg J.T."/>
            <person name="Boggild A."/>
            <person name="Van De Vossenberg J."/>
            <person name="Meysman F."/>
            <person name="Nielsen L.P."/>
            <person name="Schramm A."/>
            <person name="Kjeldsen K.U."/>
        </authorList>
    </citation>
    <scope>NUCLEOTIDE SEQUENCE [LARGE SCALE GENOMIC DNA]</scope>
    <source>
        <strain evidence="1">A3</strain>
    </source>
</reference>
<evidence type="ECO:0000313" key="2">
    <source>
        <dbReference type="Proteomes" id="UP000287615"/>
    </source>
</evidence>
<evidence type="ECO:0000313" key="1">
    <source>
        <dbReference type="EMBL" id="RWX50819.1"/>
    </source>
</evidence>
<gene>
    <name evidence="1" type="ORF">VU00_10173</name>
</gene>
<protein>
    <recommendedName>
        <fullName evidence="3">DUF218 domain-containing protein</fullName>
    </recommendedName>
</protein>
<dbReference type="AlphaFoldDB" id="A0A3S3UF45"/>
<comment type="caution">
    <text evidence="1">The sequence shown here is derived from an EMBL/GenBank/DDBJ whole genome shotgun (WGS) entry which is preliminary data.</text>
</comment>
<proteinExistence type="predicted"/>
<accession>A0A3S3UF45</accession>